<dbReference type="OrthoDB" id="3561125at2759"/>
<keyword evidence="10" id="KW-0539">Nucleus</keyword>
<dbReference type="PROSITE" id="PS50157">
    <property type="entry name" value="ZINC_FINGER_C2H2_2"/>
    <property type="match status" value="7"/>
</dbReference>
<dbReference type="Proteomes" id="UP000002279">
    <property type="component" value="Chromosome 6"/>
</dbReference>
<dbReference type="Pfam" id="PF04704">
    <property type="entry name" value="Zfx_Zfy_act"/>
    <property type="match status" value="1"/>
</dbReference>
<dbReference type="PANTHER" id="PTHR24393">
    <property type="entry name" value="ZINC FINGER PROTEIN"/>
    <property type="match status" value="1"/>
</dbReference>
<feature type="domain" description="C2H2-type" evidence="14">
    <location>
        <begin position="637"/>
        <end position="665"/>
    </location>
</feature>
<evidence type="ECO:0000256" key="13">
    <source>
        <dbReference type="SAM" id="MobiDB-lite"/>
    </source>
</evidence>
<reference evidence="15" key="2">
    <citation type="submission" date="2025-08" db="UniProtKB">
        <authorList>
            <consortium name="Ensembl"/>
        </authorList>
    </citation>
    <scope>IDENTIFICATION</scope>
    <source>
        <strain evidence="15">Glennie</strain>
    </source>
</reference>
<gene>
    <name evidence="15" type="primary">ZNF711</name>
</gene>
<keyword evidence="6" id="KW-0862">Zinc</keyword>
<protein>
    <recommendedName>
        <fullName evidence="11">Zinc finger protein 711</fullName>
    </recommendedName>
</protein>
<evidence type="ECO:0000256" key="8">
    <source>
        <dbReference type="ARBA" id="ARBA00023125"/>
    </source>
</evidence>
<dbReference type="KEGG" id="oaa:100092241"/>
<dbReference type="FunFam" id="3.30.160.60:FF:000209">
    <property type="entry name" value="Zinc finger protein 711"/>
    <property type="match status" value="3"/>
</dbReference>
<keyword evidence="7" id="KW-0805">Transcription regulation</keyword>
<feature type="domain" description="C2H2-type" evidence="14">
    <location>
        <begin position="780"/>
        <end position="807"/>
    </location>
</feature>
<keyword evidence="9" id="KW-0804">Transcription</keyword>
<dbReference type="FunFam" id="3.30.160.60:FF:000054">
    <property type="entry name" value="Zinc finger protein 711"/>
    <property type="match status" value="1"/>
</dbReference>
<keyword evidence="3" id="KW-0479">Metal-binding</keyword>
<dbReference type="CTD" id="7552"/>
<dbReference type="GO" id="GO:0000977">
    <property type="term" value="F:RNA polymerase II transcription regulatory region sequence-specific DNA binding"/>
    <property type="evidence" value="ECO:0000318"/>
    <property type="project" value="GO_Central"/>
</dbReference>
<dbReference type="InterPro" id="IPR006794">
    <property type="entry name" value="Transcrp_activ_Zfx/Zfy-dom"/>
</dbReference>
<feature type="region of interest" description="Disordered" evidence="13">
    <location>
        <begin position="599"/>
        <end position="650"/>
    </location>
</feature>
<evidence type="ECO:0000256" key="10">
    <source>
        <dbReference type="ARBA" id="ARBA00023242"/>
    </source>
</evidence>
<accession>A0A6I8P1R1</accession>
<dbReference type="GO" id="GO:0000981">
    <property type="term" value="F:DNA-binding transcription factor activity, RNA polymerase II-specific"/>
    <property type="evidence" value="ECO:0000318"/>
    <property type="project" value="GO_Central"/>
</dbReference>
<dbReference type="GO" id="GO:0006357">
    <property type="term" value="P:regulation of transcription by RNA polymerase II"/>
    <property type="evidence" value="ECO:0000318"/>
    <property type="project" value="GO_Central"/>
</dbReference>
<keyword evidence="8" id="KW-0238">DNA-binding</keyword>
<name>A0A6I8P1R1_ORNAN</name>
<evidence type="ECO:0000313" key="15">
    <source>
        <dbReference type="Ensembl" id="ENSOANP00000046987.1"/>
    </source>
</evidence>
<evidence type="ECO:0000256" key="4">
    <source>
        <dbReference type="ARBA" id="ARBA00022737"/>
    </source>
</evidence>
<evidence type="ECO:0000256" key="3">
    <source>
        <dbReference type="ARBA" id="ARBA00022723"/>
    </source>
</evidence>
<dbReference type="GO" id="GO:0045944">
    <property type="term" value="P:positive regulation of transcription by RNA polymerase II"/>
    <property type="evidence" value="ECO:0007669"/>
    <property type="project" value="Ensembl"/>
</dbReference>
<dbReference type="GO" id="GO:0005634">
    <property type="term" value="C:nucleus"/>
    <property type="evidence" value="ECO:0000318"/>
    <property type="project" value="GO_Central"/>
</dbReference>
<dbReference type="Ensembl" id="ENSOANT00000060579.1">
    <property type="protein sequence ID" value="ENSOANP00000046987.1"/>
    <property type="gene ID" value="ENSOANG00000047231.1"/>
</dbReference>
<organism evidence="15 16">
    <name type="scientific">Ornithorhynchus anatinus</name>
    <name type="common">Duckbill platypus</name>
    <dbReference type="NCBI Taxonomy" id="9258"/>
    <lineage>
        <taxon>Eukaryota</taxon>
        <taxon>Metazoa</taxon>
        <taxon>Chordata</taxon>
        <taxon>Craniata</taxon>
        <taxon>Vertebrata</taxon>
        <taxon>Euteleostomi</taxon>
        <taxon>Mammalia</taxon>
        <taxon>Monotremata</taxon>
        <taxon>Ornithorhynchidae</taxon>
        <taxon>Ornithorhynchus</taxon>
    </lineage>
</organism>
<comment type="subcellular location">
    <subcellularLocation>
        <location evidence="1">Nucleus</location>
    </subcellularLocation>
</comment>
<evidence type="ECO:0000313" key="16">
    <source>
        <dbReference type="Proteomes" id="UP000002279"/>
    </source>
</evidence>
<dbReference type="InParanoid" id="A0A6I8P1R1"/>
<dbReference type="FunFam" id="3.30.160.60:FF:000179">
    <property type="entry name" value="Zinc finger protein 711"/>
    <property type="match status" value="1"/>
</dbReference>
<feature type="domain" description="C2H2-type" evidence="14">
    <location>
        <begin position="552"/>
        <end position="579"/>
    </location>
</feature>
<dbReference type="SUPFAM" id="SSF57667">
    <property type="entry name" value="beta-beta-alpha zinc fingers"/>
    <property type="match status" value="5"/>
</dbReference>
<dbReference type="PANTHER" id="PTHR24393:SF140">
    <property type="entry name" value="ZINC FINGER Y-CHROMOSOMAL PROTEIN 1"/>
    <property type="match status" value="1"/>
</dbReference>
<dbReference type="Pfam" id="PF00096">
    <property type="entry name" value="zf-C2H2"/>
    <property type="match status" value="4"/>
</dbReference>
<reference evidence="15 16" key="1">
    <citation type="journal article" date="2008" name="Nature">
        <title>Genome analysis of the platypus reveals unique signatures of evolution.</title>
        <authorList>
            <person name="Warren W.C."/>
            <person name="Hillier L.W."/>
            <person name="Marshall Graves J.A."/>
            <person name="Birney E."/>
            <person name="Ponting C.P."/>
            <person name="Grutzner F."/>
            <person name="Belov K."/>
            <person name="Miller W."/>
            <person name="Clarke L."/>
            <person name="Chinwalla A.T."/>
            <person name="Yang S.P."/>
            <person name="Heger A."/>
            <person name="Locke D.P."/>
            <person name="Miethke P."/>
            <person name="Waters P.D."/>
            <person name="Veyrunes F."/>
            <person name="Fulton L."/>
            <person name="Fulton B."/>
            <person name="Graves T."/>
            <person name="Wallis J."/>
            <person name="Puente X.S."/>
            <person name="Lopez-Otin C."/>
            <person name="Ordonez G.R."/>
            <person name="Eichler E.E."/>
            <person name="Chen L."/>
            <person name="Cheng Z."/>
            <person name="Deakin J.E."/>
            <person name="Alsop A."/>
            <person name="Thompson K."/>
            <person name="Kirby P."/>
            <person name="Papenfuss A.T."/>
            <person name="Wakefield M.J."/>
            <person name="Olender T."/>
            <person name="Lancet D."/>
            <person name="Huttley G.A."/>
            <person name="Smit A.F."/>
            <person name="Pask A."/>
            <person name="Temple-Smith P."/>
            <person name="Batzer M.A."/>
            <person name="Walker J.A."/>
            <person name="Konkel M.K."/>
            <person name="Harris R.S."/>
            <person name="Whittington C.M."/>
            <person name="Wong E.S."/>
            <person name="Gemmell N.J."/>
            <person name="Buschiazzo E."/>
            <person name="Vargas Jentzsch I.M."/>
            <person name="Merkel A."/>
            <person name="Schmitz J."/>
            <person name="Zemann A."/>
            <person name="Churakov G."/>
            <person name="Kriegs J.O."/>
            <person name="Brosius J."/>
            <person name="Murchison E.P."/>
            <person name="Sachidanandam R."/>
            <person name="Smith C."/>
            <person name="Hannon G.J."/>
            <person name="Tsend-Ayush E."/>
            <person name="McMillan D."/>
            <person name="Attenborough R."/>
            <person name="Rens W."/>
            <person name="Ferguson-Smith M."/>
            <person name="Lefevre C.M."/>
            <person name="Sharp J.A."/>
            <person name="Nicholas K.R."/>
            <person name="Ray D.A."/>
            <person name="Kube M."/>
            <person name="Reinhardt R."/>
            <person name="Pringle T.H."/>
            <person name="Taylor J."/>
            <person name="Jones R.C."/>
            <person name="Nixon B."/>
            <person name="Dacheux J.L."/>
            <person name="Niwa H."/>
            <person name="Sekita Y."/>
            <person name="Huang X."/>
            <person name="Stark A."/>
            <person name="Kheradpour P."/>
            <person name="Kellis M."/>
            <person name="Flicek P."/>
            <person name="Chen Y."/>
            <person name="Webber C."/>
            <person name="Hardison R."/>
            <person name="Nelson J."/>
            <person name="Hallsworth-Pepin K."/>
            <person name="Delehaunty K."/>
            <person name="Markovic C."/>
            <person name="Minx P."/>
            <person name="Feng Y."/>
            <person name="Kremitzki C."/>
            <person name="Mitreva M."/>
            <person name="Glasscock J."/>
            <person name="Wylie T."/>
            <person name="Wohldmann P."/>
            <person name="Thiru P."/>
            <person name="Nhan M.N."/>
            <person name="Pohl C.S."/>
            <person name="Smith S.M."/>
            <person name="Hou S."/>
            <person name="Nefedov M."/>
            <person name="de Jong P.J."/>
            <person name="Renfree M.B."/>
            <person name="Mardis E.R."/>
            <person name="Wilson R.K."/>
        </authorList>
    </citation>
    <scope>NUCLEOTIDE SEQUENCE [LARGE SCALE GENOMIC DNA]</scope>
    <source>
        <strain evidence="15 16">Glennie</strain>
    </source>
</reference>
<dbReference type="GeneID" id="100092241"/>
<evidence type="ECO:0000259" key="14">
    <source>
        <dbReference type="PROSITE" id="PS50157"/>
    </source>
</evidence>
<reference evidence="15" key="3">
    <citation type="submission" date="2025-09" db="UniProtKB">
        <authorList>
            <consortium name="Ensembl"/>
        </authorList>
    </citation>
    <scope>IDENTIFICATION</scope>
    <source>
        <strain evidence="15">Glennie</strain>
    </source>
</reference>
<evidence type="ECO:0000256" key="1">
    <source>
        <dbReference type="ARBA" id="ARBA00004123"/>
    </source>
</evidence>
<evidence type="ECO:0000256" key="6">
    <source>
        <dbReference type="ARBA" id="ARBA00022833"/>
    </source>
</evidence>
<evidence type="ECO:0000256" key="9">
    <source>
        <dbReference type="ARBA" id="ARBA00023163"/>
    </source>
</evidence>
<feature type="domain" description="C2H2-type" evidence="14">
    <location>
        <begin position="430"/>
        <end position="460"/>
    </location>
</feature>
<dbReference type="RefSeq" id="XP_028923655.1">
    <property type="nucleotide sequence ID" value="XM_029067822.2"/>
</dbReference>
<dbReference type="FunCoup" id="A0A6I8P1R1">
    <property type="interactions" value="982"/>
</dbReference>
<keyword evidence="16" id="KW-1185">Reference proteome</keyword>
<dbReference type="GO" id="GO:0008270">
    <property type="term" value="F:zinc ion binding"/>
    <property type="evidence" value="ECO:0007669"/>
    <property type="project" value="UniProtKB-KW"/>
</dbReference>
<dbReference type="RefSeq" id="XP_028923654.1">
    <property type="nucleotide sequence ID" value="XM_029067821.2"/>
</dbReference>
<keyword evidence="4" id="KW-0677">Repeat</keyword>
<keyword evidence="5 12" id="KW-0863">Zinc-finger</keyword>
<evidence type="ECO:0000256" key="11">
    <source>
        <dbReference type="ARBA" id="ARBA00069176"/>
    </source>
</evidence>
<feature type="domain" description="C2H2-type" evidence="14">
    <location>
        <begin position="723"/>
        <end position="750"/>
    </location>
</feature>
<dbReference type="Gene3D" id="3.30.160.60">
    <property type="entry name" value="Classic Zinc Finger"/>
    <property type="match status" value="6"/>
</dbReference>
<feature type="domain" description="C2H2-type" evidence="14">
    <location>
        <begin position="666"/>
        <end position="693"/>
    </location>
</feature>
<feature type="compositionally biased region" description="Basic and acidic residues" evidence="13">
    <location>
        <begin position="640"/>
        <end position="650"/>
    </location>
</feature>
<sequence length="808" mass="89936">MDPGGGSLGLQMQASKMPHTMIMQDFVAGMAGTAHIDGDHIVVSVPEAVLVSDVVTDDGIALDPGLAAGVVQGPDIITETDVVTEGVIVPESVLEADVAIEEALDAGDHVLTPDRMAEAVGVADRVFVADLVTGPDGHLEHVVQDSLSGVESPTIVSEEVLVTHSETDAVIQAAGGPGPTVTIKTEDDDDDDGKSASEDYVMISLDDVGEKLDHIGSTPLKISTEVSPDDVSKEDGFGSEVIKVYIFKAEAEDDVEIGGTEIVTESDFHNGHSVAGVIEQGGVGRVQREKMVYMAVKDTSQEDEDISCAEIADEVYMEVIVGEEEAPSLPDAQLEDAGVNKTFVPVAWAAAYGDERRLPRRYEECQASGNNLDTRLENKNGTATQYLQICDSINANRALKQKAKKRRRGEARQWQTAVIIGPDGQPLTVYPCHICGKKFKSRGFLKRHMKNHPDHLMKKKYRCTDCDFTTNKKVSFHNHLEGHRLTSKADRSPELSEYARRYREASPLSSNKLILRDKEARPHRCRYCEYETAEQGLLNRHLLAVHGKNFPHVCAECGKGFRHPSELKKHSRTHTGEKPYPCPHCLFRCADRSNLKTHIKGRHGAAPASERQPRPRASGPEPEPRRPAELFRGPRAHRCPHCDHKSTNSSDLKRHVISVHTKDYPHKCDTCDKGFHRPSELKKHSESHEGKRVHRCRHCDLKTSDPFLLSGHILSVHTKDLPFKCRRCKRGFRQPPELKKHMKTHGGRKVYQCQYCDYSTADASGFKRHVISIHTKDYPHRCEYCRKGFRRPSEKNQHIMRHHREAVA</sequence>
<dbReference type="GeneTree" id="ENSGT00940000159611"/>
<dbReference type="InterPro" id="IPR036236">
    <property type="entry name" value="Znf_C2H2_sf"/>
</dbReference>
<feature type="domain" description="C2H2-type" evidence="14">
    <location>
        <begin position="751"/>
        <end position="779"/>
    </location>
</feature>
<feature type="region of interest" description="Disordered" evidence="13">
    <location>
        <begin position="173"/>
        <end position="196"/>
    </location>
</feature>
<evidence type="ECO:0000256" key="12">
    <source>
        <dbReference type="PROSITE-ProRule" id="PRU00042"/>
    </source>
</evidence>
<comment type="similarity">
    <text evidence="2">Belongs to the krueppel C2H2-type zinc-finger protein family.</text>
</comment>
<evidence type="ECO:0000256" key="7">
    <source>
        <dbReference type="ARBA" id="ARBA00023015"/>
    </source>
</evidence>
<dbReference type="PROSITE" id="PS00028">
    <property type="entry name" value="ZINC_FINGER_C2H2_1"/>
    <property type="match status" value="6"/>
</dbReference>
<evidence type="ECO:0000256" key="5">
    <source>
        <dbReference type="ARBA" id="ARBA00022771"/>
    </source>
</evidence>
<proteinExistence type="inferred from homology"/>
<evidence type="ECO:0000256" key="2">
    <source>
        <dbReference type="ARBA" id="ARBA00006991"/>
    </source>
</evidence>
<dbReference type="InterPro" id="IPR013087">
    <property type="entry name" value="Znf_C2H2_type"/>
</dbReference>
<dbReference type="OMA" id="QEDDISC"/>
<dbReference type="AlphaFoldDB" id="A0A6I8P1R1"/>
<dbReference type="SMART" id="SM00355">
    <property type="entry name" value="ZnF_C2H2"/>
    <property type="match status" value="11"/>
</dbReference>